<dbReference type="Gene3D" id="3.40.50.1820">
    <property type="entry name" value="alpha/beta hydrolase"/>
    <property type="match status" value="1"/>
</dbReference>
<reference evidence="3" key="1">
    <citation type="submission" date="2016-06" db="UniProtKB">
        <authorList>
            <consortium name="WormBaseParasite"/>
        </authorList>
    </citation>
    <scope>IDENTIFICATION</scope>
</reference>
<sequence>MGRHVAICLATTPRILCFGKLRSRDTFFLTRTQHYGNDKQQVSGQNDLRTERIKIRSHDGEILELDAVIQDTIPSVQSVASVIACHGAPGSHNDFKHFLPFLKDRTIRFIGINFPGFGFTSPDSRLRHENRERLDFVKEIVERLKLNENLIFVGHSRGSVTALKLGAIFKRIQDRTTAVVLVNPMGLINHRAIRPFWKLRLFVWMWNLGWVMQSIMRPLIYLAYKYLLKIRAETGEIAATCVRTIRSVDLASQKDYIRILNDSNVRVFIVHAGRDWFIEPEISEHFANSFSGIKKLTCRAGPEGEHLASVEVKRLIDEGERRIAVYFPHDGHFLQKHRAKFLVDAVYWMLEDERTRHMRTKGRL</sequence>
<reference evidence="1 2" key="2">
    <citation type="submission" date="2018-11" db="EMBL/GenBank/DDBJ databases">
        <authorList>
            <consortium name="Pathogen Informatics"/>
        </authorList>
    </citation>
    <scope>NUCLEOTIDE SEQUENCE [LARGE SCALE GENOMIC DNA]</scope>
</reference>
<dbReference type="PANTHER" id="PTHR47533:SF4">
    <property type="entry name" value="AB HYDROLASE-1 DOMAIN-CONTAINING PROTEIN"/>
    <property type="match status" value="1"/>
</dbReference>
<dbReference type="SUPFAM" id="SSF53474">
    <property type="entry name" value="alpha/beta-Hydrolases"/>
    <property type="match status" value="1"/>
</dbReference>
<dbReference type="PANTHER" id="PTHR47533">
    <property type="entry name" value="PROTEIN CBG21859"/>
    <property type="match status" value="1"/>
</dbReference>
<dbReference type="AlphaFoldDB" id="A0A183VCF7"/>
<keyword evidence="2" id="KW-1185">Reference proteome</keyword>
<dbReference type="ESTHER" id="toxca-a0a183vcf7">
    <property type="family name" value="Duf_1057"/>
</dbReference>
<dbReference type="InterPro" id="IPR029058">
    <property type="entry name" value="AB_hydrolase_fold"/>
</dbReference>
<organism evidence="2 3">
    <name type="scientific">Toxocara canis</name>
    <name type="common">Canine roundworm</name>
    <dbReference type="NCBI Taxonomy" id="6265"/>
    <lineage>
        <taxon>Eukaryota</taxon>
        <taxon>Metazoa</taxon>
        <taxon>Ecdysozoa</taxon>
        <taxon>Nematoda</taxon>
        <taxon>Chromadorea</taxon>
        <taxon>Rhabditida</taxon>
        <taxon>Spirurina</taxon>
        <taxon>Ascaridomorpha</taxon>
        <taxon>Ascaridoidea</taxon>
        <taxon>Toxocaridae</taxon>
        <taxon>Toxocara</taxon>
    </lineage>
</organism>
<name>A0A183VCF7_TOXCA</name>
<dbReference type="EMBL" id="UYWY01025517">
    <property type="protein sequence ID" value="VDM49748.1"/>
    <property type="molecule type" value="Genomic_DNA"/>
</dbReference>
<protein>
    <submittedName>
        <fullName evidence="3">F35H12.5</fullName>
    </submittedName>
</protein>
<gene>
    <name evidence="1" type="ORF">TCNE_LOCUS18427</name>
</gene>
<evidence type="ECO:0000313" key="2">
    <source>
        <dbReference type="Proteomes" id="UP000050794"/>
    </source>
</evidence>
<dbReference type="InterPro" id="IPR010463">
    <property type="entry name" value="DUF1057"/>
</dbReference>
<dbReference type="Proteomes" id="UP000050794">
    <property type="component" value="Unassembled WGS sequence"/>
</dbReference>
<proteinExistence type="predicted"/>
<dbReference type="Pfam" id="PF06342">
    <property type="entry name" value="DUF1057"/>
    <property type="match status" value="1"/>
</dbReference>
<dbReference type="WBParaSite" id="TCNE_0001843101-mRNA-1">
    <property type="protein sequence ID" value="TCNE_0001843101-mRNA-1"/>
    <property type="gene ID" value="TCNE_0001843101"/>
</dbReference>
<evidence type="ECO:0000313" key="3">
    <source>
        <dbReference type="WBParaSite" id="TCNE_0001843101-mRNA-1"/>
    </source>
</evidence>
<evidence type="ECO:0000313" key="1">
    <source>
        <dbReference type="EMBL" id="VDM49748.1"/>
    </source>
</evidence>
<accession>A0A183VCF7</accession>